<dbReference type="PANTHER" id="PTHR13073">
    <property type="entry name" value="BLOC-1 COMPLEX SUBUNIT 1"/>
    <property type="match status" value="1"/>
</dbReference>
<name>A0ABP0H233_CLALP</name>
<evidence type="ECO:0000256" key="4">
    <source>
        <dbReference type="ARBA" id="ARBA00050048"/>
    </source>
</evidence>
<evidence type="ECO:0000313" key="5">
    <source>
        <dbReference type="EMBL" id="CAK8697855.1"/>
    </source>
</evidence>
<dbReference type="Pfam" id="PF06320">
    <property type="entry name" value="GCN5L1"/>
    <property type="match status" value="1"/>
</dbReference>
<evidence type="ECO:0000256" key="3">
    <source>
        <dbReference type="ARBA" id="ARBA00047787"/>
    </source>
</evidence>
<proteinExistence type="inferred from homology"/>
<gene>
    <name evidence="5" type="ORF">CVLEPA_LOCUS31347</name>
</gene>
<dbReference type="Proteomes" id="UP001642483">
    <property type="component" value="Unassembled WGS sequence"/>
</dbReference>
<sequence>MLTSMLKCHRNKQQELKRSQEEKRQDVVAALYKFNEGVLSEINSGVSSSYVNQCQIDAEMKQLQSQTIRFTKLTNQWATQLNGFYTALKEIGDVENWASGIEEDLKTVASSLEYLHKSNTTLSTQSIEIKPDA</sequence>
<comment type="similarity">
    <text evidence="1">Belongs to the BLOC1S1 family.</text>
</comment>
<protein>
    <recommendedName>
        <fullName evidence="2">Biogenesis of lysosome-related organelles complex 1 subunit 1</fullName>
    </recommendedName>
    <alternativeName>
        <fullName evidence="4">Protein acetyltransferase BLOC1S1</fullName>
    </alternativeName>
</protein>
<comment type="catalytic activity">
    <reaction evidence="3">
        <text>L-lysyl-[protein] + acetyl-CoA = N(6)-acetyl-L-lysyl-[protein] + CoA + H(+)</text>
        <dbReference type="Rhea" id="RHEA:45948"/>
        <dbReference type="Rhea" id="RHEA-COMP:9752"/>
        <dbReference type="Rhea" id="RHEA-COMP:10731"/>
        <dbReference type="ChEBI" id="CHEBI:15378"/>
        <dbReference type="ChEBI" id="CHEBI:29969"/>
        <dbReference type="ChEBI" id="CHEBI:57287"/>
        <dbReference type="ChEBI" id="CHEBI:57288"/>
        <dbReference type="ChEBI" id="CHEBI:61930"/>
    </reaction>
    <physiologicalReaction direction="left-to-right" evidence="3">
        <dbReference type="Rhea" id="RHEA:45949"/>
    </physiologicalReaction>
</comment>
<accession>A0ABP0H233</accession>
<reference evidence="5 6" key="1">
    <citation type="submission" date="2024-02" db="EMBL/GenBank/DDBJ databases">
        <authorList>
            <person name="Daric V."/>
            <person name="Darras S."/>
        </authorList>
    </citation>
    <scope>NUCLEOTIDE SEQUENCE [LARGE SCALE GENOMIC DNA]</scope>
</reference>
<organism evidence="5 6">
    <name type="scientific">Clavelina lepadiformis</name>
    <name type="common">Light-bulb sea squirt</name>
    <name type="synonym">Ascidia lepadiformis</name>
    <dbReference type="NCBI Taxonomy" id="159417"/>
    <lineage>
        <taxon>Eukaryota</taxon>
        <taxon>Metazoa</taxon>
        <taxon>Chordata</taxon>
        <taxon>Tunicata</taxon>
        <taxon>Ascidiacea</taxon>
        <taxon>Aplousobranchia</taxon>
        <taxon>Clavelinidae</taxon>
        <taxon>Clavelina</taxon>
    </lineage>
</organism>
<dbReference type="EMBL" id="CAWYQH010000174">
    <property type="protein sequence ID" value="CAK8697855.1"/>
    <property type="molecule type" value="Genomic_DNA"/>
</dbReference>
<dbReference type="PANTHER" id="PTHR13073:SF0">
    <property type="entry name" value="BIOGENESIS OF LYSOSOME-RELATED ORGANELLES COMPLEX 1 SUBUNIT 1"/>
    <property type="match status" value="1"/>
</dbReference>
<comment type="caution">
    <text evidence="5">The sequence shown here is derived from an EMBL/GenBank/DDBJ whole genome shotgun (WGS) entry which is preliminary data.</text>
</comment>
<evidence type="ECO:0000313" key="6">
    <source>
        <dbReference type="Proteomes" id="UP001642483"/>
    </source>
</evidence>
<evidence type="ECO:0000256" key="2">
    <source>
        <dbReference type="ARBA" id="ARBA00019577"/>
    </source>
</evidence>
<dbReference type="InterPro" id="IPR009395">
    <property type="entry name" value="BLOC1S1"/>
</dbReference>
<keyword evidence="6" id="KW-1185">Reference proteome</keyword>
<evidence type="ECO:0000256" key="1">
    <source>
        <dbReference type="ARBA" id="ARBA00007133"/>
    </source>
</evidence>